<dbReference type="Pfam" id="PF00589">
    <property type="entry name" value="Phage_integrase"/>
    <property type="match status" value="1"/>
</dbReference>
<dbReference type="RefSeq" id="WP_144304643.1">
    <property type="nucleotide sequence ID" value="NZ_QMIE01000037.1"/>
</dbReference>
<accession>A0A7M3M9T5</accession>
<keyword evidence="2 4" id="KW-0238">DNA-binding</keyword>
<dbReference type="PANTHER" id="PTHR30349:SF94">
    <property type="entry name" value="INTEGRASE_RECOMBINASE HI_1414-RELATED"/>
    <property type="match status" value="1"/>
</dbReference>
<evidence type="ECO:0000256" key="4">
    <source>
        <dbReference type="PROSITE-ProRule" id="PRU01248"/>
    </source>
</evidence>
<dbReference type="CDD" id="cd00796">
    <property type="entry name" value="INT_Rci_Hp1_C"/>
    <property type="match status" value="1"/>
</dbReference>
<dbReference type="InterPro" id="IPR044068">
    <property type="entry name" value="CB"/>
</dbReference>
<dbReference type="InterPro" id="IPR011010">
    <property type="entry name" value="DNA_brk_join_enz"/>
</dbReference>
<dbReference type="AlphaFoldDB" id="A0A7M3M9T5"/>
<evidence type="ECO:0000313" key="7">
    <source>
        <dbReference type="EMBL" id="TVM13558.1"/>
    </source>
</evidence>
<dbReference type="Proteomes" id="UP000448292">
    <property type="component" value="Unassembled WGS sequence"/>
</dbReference>
<name>A0A7M3M9T5_9BACT</name>
<organism evidence="7 8">
    <name type="scientific">Oceanidesulfovibrio indonesiensis</name>
    <dbReference type="NCBI Taxonomy" id="54767"/>
    <lineage>
        <taxon>Bacteria</taxon>
        <taxon>Pseudomonadati</taxon>
        <taxon>Thermodesulfobacteriota</taxon>
        <taxon>Desulfovibrionia</taxon>
        <taxon>Desulfovibrionales</taxon>
        <taxon>Desulfovibrionaceae</taxon>
        <taxon>Oceanidesulfovibrio</taxon>
    </lineage>
</organism>
<dbReference type="EMBL" id="QMIE01000037">
    <property type="protein sequence ID" value="TVM13558.1"/>
    <property type="molecule type" value="Genomic_DNA"/>
</dbReference>
<dbReference type="GO" id="GO:0015074">
    <property type="term" value="P:DNA integration"/>
    <property type="evidence" value="ECO:0007669"/>
    <property type="project" value="UniProtKB-KW"/>
</dbReference>
<dbReference type="GO" id="GO:0006310">
    <property type="term" value="P:DNA recombination"/>
    <property type="evidence" value="ECO:0007669"/>
    <property type="project" value="UniProtKB-KW"/>
</dbReference>
<dbReference type="InterPro" id="IPR013762">
    <property type="entry name" value="Integrase-like_cat_sf"/>
</dbReference>
<dbReference type="Gene3D" id="1.10.150.130">
    <property type="match status" value="1"/>
</dbReference>
<dbReference type="InterPro" id="IPR002104">
    <property type="entry name" value="Integrase_catalytic"/>
</dbReference>
<dbReference type="GO" id="GO:0003677">
    <property type="term" value="F:DNA binding"/>
    <property type="evidence" value="ECO:0007669"/>
    <property type="project" value="UniProtKB-UniRule"/>
</dbReference>
<feature type="domain" description="Tyr recombinase" evidence="5">
    <location>
        <begin position="162"/>
        <end position="325"/>
    </location>
</feature>
<reference evidence="7 8" key="1">
    <citation type="submission" date="2018-06" db="EMBL/GenBank/DDBJ databases">
        <title>Complete genome of Desulfovibrio indonesiensis P37SLT.</title>
        <authorList>
            <person name="Crispim J.S."/>
            <person name="Vidigal P.M.P."/>
            <person name="Silva L.C.F."/>
            <person name="Laguardia C.N."/>
            <person name="Araujo L.C."/>
            <person name="Dias R.S."/>
            <person name="Sousa M.P."/>
            <person name="Paula S.O."/>
            <person name="Silva C."/>
        </authorList>
    </citation>
    <scope>NUCLEOTIDE SEQUENCE [LARGE SCALE GENOMIC DNA]</scope>
    <source>
        <strain evidence="7 8">P37SLT</strain>
    </source>
</reference>
<dbReference type="SUPFAM" id="SSF56349">
    <property type="entry name" value="DNA breaking-rejoining enzymes"/>
    <property type="match status" value="1"/>
</dbReference>
<dbReference type="PROSITE" id="PS51900">
    <property type="entry name" value="CB"/>
    <property type="match status" value="1"/>
</dbReference>
<evidence type="ECO:0000256" key="2">
    <source>
        <dbReference type="ARBA" id="ARBA00023125"/>
    </source>
</evidence>
<gene>
    <name evidence="7" type="ORF">DPQ33_18235</name>
</gene>
<keyword evidence="3" id="KW-0233">DNA recombination</keyword>
<evidence type="ECO:0000259" key="5">
    <source>
        <dbReference type="PROSITE" id="PS51898"/>
    </source>
</evidence>
<comment type="caution">
    <text evidence="7">The sequence shown here is derived from an EMBL/GenBank/DDBJ whole genome shotgun (WGS) entry which is preliminary data.</text>
</comment>
<evidence type="ECO:0000256" key="3">
    <source>
        <dbReference type="ARBA" id="ARBA00023172"/>
    </source>
</evidence>
<evidence type="ECO:0000259" key="6">
    <source>
        <dbReference type="PROSITE" id="PS51900"/>
    </source>
</evidence>
<sequence>MASIRKRGPSQWEARIRKRGYPITSRTFETKARAEEWAREIESEMDRGIFISRRESETTTLAEALERFIEERAAGYADPYRVENRARKMQSRPLADRFLASIRGKDIADFMREREAEGVKPNTVRLDLALLSKLFEICSKDWGMENLMNPVKNVNKPKIGPGRNRRLRHGEEEKLLEAADQNFRPVILFALETAMRREEITTLTWDNVNLRARSAYLPRTKNGEERTVPLSPNALDILDSLPRHIGGSVFGFRKDEITDNMIRTVKRAGLQDLRFRDLRHEATSRFFEHTDLDVMEIRIITGHETLQMLARYTHLRTNRLADRLAGMGRT</sequence>
<keyword evidence="1" id="KW-0229">DNA integration</keyword>
<dbReference type="InterPro" id="IPR050090">
    <property type="entry name" value="Tyrosine_recombinase_XerCD"/>
</dbReference>
<dbReference type="PANTHER" id="PTHR30349">
    <property type="entry name" value="PHAGE INTEGRASE-RELATED"/>
    <property type="match status" value="1"/>
</dbReference>
<evidence type="ECO:0000256" key="1">
    <source>
        <dbReference type="ARBA" id="ARBA00022908"/>
    </source>
</evidence>
<protein>
    <submittedName>
        <fullName evidence="7">Site-specific integrase</fullName>
    </submittedName>
</protein>
<dbReference type="InterPro" id="IPR010998">
    <property type="entry name" value="Integrase_recombinase_N"/>
</dbReference>
<evidence type="ECO:0000313" key="8">
    <source>
        <dbReference type="Proteomes" id="UP000448292"/>
    </source>
</evidence>
<proteinExistence type="predicted"/>
<dbReference type="OrthoDB" id="5429327at2"/>
<feature type="domain" description="Core-binding (CB)" evidence="6">
    <location>
        <begin position="59"/>
        <end position="139"/>
    </location>
</feature>
<dbReference type="PROSITE" id="PS51898">
    <property type="entry name" value="TYR_RECOMBINASE"/>
    <property type="match status" value="1"/>
</dbReference>
<keyword evidence="8" id="KW-1185">Reference proteome</keyword>
<dbReference type="Gene3D" id="1.10.443.10">
    <property type="entry name" value="Intergrase catalytic core"/>
    <property type="match status" value="1"/>
</dbReference>